<dbReference type="CDD" id="cd03822">
    <property type="entry name" value="GT4_mannosyltransferase-like"/>
    <property type="match status" value="1"/>
</dbReference>
<name>A0ABX2D910_9SPHI</name>
<dbReference type="SUPFAM" id="SSF48208">
    <property type="entry name" value="Six-hairpin glycosidases"/>
    <property type="match status" value="1"/>
</dbReference>
<dbReference type="RefSeq" id="WP_173268548.1">
    <property type="nucleotide sequence ID" value="NZ_JABMKV010000001.1"/>
</dbReference>
<dbReference type="InterPro" id="IPR001296">
    <property type="entry name" value="Glyco_trans_1"/>
</dbReference>
<dbReference type="PANTHER" id="PTHR12526:SF572">
    <property type="entry name" value="BLL5144 PROTEIN"/>
    <property type="match status" value="1"/>
</dbReference>
<dbReference type="Pfam" id="PF00534">
    <property type="entry name" value="Glycos_transf_1"/>
    <property type="match status" value="1"/>
</dbReference>
<protein>
    <submittedName>
        <fullName evidence="2">Glycosyltransferase</fullName>
    </submittedName>
</protein>
<dbReference type="EMBL" id="JABMKV010000001">
    <property type="protein sequence ID" value="NQX30352.1"/>
    <property type="molecule type" value="Genomic_DNA"/>
</dbReference>
<keyword evidence="3" id="KW-1185">Reference proteome</keyword>
<evidence type="ECO:0000259" key="1">
    <source>
        <dbReference type="Pfam" id="PF00534"/>
    </source>
</evidence>
<dbReference type="Gene3D" id="3.40.50.2000">
    <property type="entry name" value="Glycogen Phosphorylase B"/>
    <property type="match status" value="2"/>
</dbReference>
<dbReference type="PANTHER" id="PTHR12526">
    <property type="entry name" value="GLYCOSYLTRANSFERASE"/>
    <property type="match status" value="1"/>
</dbReference>
<reference evidence="2 3" key="1">
    <citation type="submission" date="2020-05" db="EMBL/GenBank/DDBJ databases">
        <title>Description of Pedobacter foliorum sp. nov.</title>
        <authorList>
            <person name="Qi S."/>
            <person name="Carlier A."/>
            <person name="Cnockaert M."/>
            <person name="Vandamme P."/>
        </authorList>
    </citation>
    <scope>NUCLEOTIDE SEQUENCE [LARGE SCALE GENOMIC DNA]</scope>
    <source>
        <strain evidence="2 3">LMG 31300</strain>
    </source>
</reference>
<sequence length="759" mass="86377">MKIAYISTYPPRECGLATFNQNLIKAICSNFDDKNLLETSVVIAMNNADDKNEYQYPEEVKFVIRQQVQEDYTEAAAFINSSDVDACIVQHEFGIYGGEDGLFVLPFLNQIEKPIISILHTVLNSPTFLQKAIIKEVAKKSAKVIVMGSKAVGFLTDIYQVPEQKIQLVMHGVPDLEAPIVNPIKDLPQLKDKKVLLTFGLISRNKGLETVVKALPAIVKQNPNAVYVILGNTHPGVVKNSGEEYREYLKTLAEELNVSQHLVFMNKFVEEEELINYLSAADVYITPYFNEAQITSGTLSYAVGAGAAVVSTPYWHAQELLDKNRGRLFNFKDHDGLANIVNQLLVDPEMLSTLKKNAYTFGLSTRWPKIGKTYISLIEKAVKHPDYSDKILSQIIDPGLMPEFNIDYVKRLTDDTGIFQHAKFGIPNRKEGYCVDDNSRAIIMALMAYKEKNNVEALDLLPIYLSFTHDMQLEDGNFRNFMSFNRQYLDEEGTDDSFGRTIWALGYLIHSAPNRSYIEFGRELFFKAVPHFKKLTHLRGICNTITGLSYYLQSHPYDEMILNELKSLTDKLVSAYQTTRGDDWHWFEDKMTYDNAIFPLALFHSAEITGNEEVKEIANESLQYLEKLTFNLNLFNPVGNDGWYNRDNRVMPLYDQQAIEIMAMVLMYHQAFIVTKDTSYMKKMFTSYLWFLGENSLRIPLYDAETKGCADGLHRGGVNRNQGAESTLAYLISHLTVVKAFKYDQLLSGVKEQKSLVFK</sequence>
<dbReference type="Proteomes" id="UP000762110">
    <property type="component" value="Unassembled WGS sequence"/>
</dbReference>
<organism evidence="2 3">
    <name type="scientific">Pedobacter boryungensis</name>
    <dbReference type="NCBI Taxonomy" id="869962"/>
    <lineage>
        <taxon>Bacteria</taxon>
        <taxon>Pseudomonadati</taxon>
        <taxon>Bacteroidota</taxon>
        <taxon>Sphingobacteriia</taxon>
        <taxon>Sphingobacteriales</taxon>
        <taxon>Sphingobacteriaceae</taxon>
        <taxon>Pedobacter</taxon>
    </lineage>
</organism>
<feature type="domain" description="Glycosyl transferase family 1" evidence="1">
    <location>
        <begin position="189"/>
        <end position="360"/>
    </location>
</feature>
<gene>
    <name evidence="2" type="ORF">HQN85_01335</name>
</gene>
<evidence type="ECO:0000313" key="3">
    <source>
        <dbReference type="Proteomes" id="UP000762110"/>
    </source>
</evidence>
<evidence type="ECO:0000313" key="2">
    <source>
        <dbReference type="EMBL" id="NQX30352.1"/>
    </source>
</evidence>
<dbReference type="InterPro" id="IPR008928">
    <property type="entry name" value="6-hairpin_glycosidase_sf"/>
</dbReference>
<accession>A0ABX2D910</accession>
<proteinExistence type="predicted"/>
<comment type="caution">
    <text evidence="2">The sequence shown here is derived from an EMBL/GenBank/DDBJ whole genome shotgun (WGS) entry which is preliminary data.</text>
</comment>
<dbReference type="SUPFAM" id="SSF53756">
    <property type="entry name" value="UDP-Glycosyltransferase/glycogen phosphorylase"/>
    <property type="match status" value="1"/>
</dbReference>